<evidence type="ECO:0000313" key="1">
    <source>
        <dbReference type="EMBL" id="WUI85443.1"/>
    </source>
</evidence>
<organism evidence="1 2">
    <name type="scientific">Micromonospora zamorensis</name>
    <dbReference type="NCBI Taxonomy" id="709883"/>
    <lineage>
        <taxon>Bacteria</taxon>
        <taxon>Bacillati</taxon>
        <taxon>Actinomycetota</taxon>
        <taxon>Actinomycetes</taxon>
        <taxon>Micromonosporales</taxon>
        <taxon>Micromonosporaceae</taxon>
        <taxon>Micromonospora</taxon>
    </lineage>
</organism>
<gene>
    <name evidence="1" type="ORF">OG375_14375</name>
</gene>
<protein>
    <submittedName>
        <fullName evidence="1">Uncharacterized protein</fullName>
    </submittedName>
</protein>
<dbReference type="Proteomes" id="UP001346877">
    <property type="component" value="Chromosome"/>
</dbReference>
<keyword evidence="2" id="KW-1185">Reference proteome</keyword>
<dbReference type="EMBL" id="CP107941">
    <property type="protein sequence ID" value="WUI85443.1"/>
    <property type="molecule type" value="Genomic_DNA"/>
</dbReference>
<accession>A0ABZ1PMT5</accession>
<proteinExistence type="predicted"/>
<name>A0ABZ1PMT5_9ACTN</name>
<sequence length="68" mass="7141">MSVKTGQAHTAMYQLGEAVQAVTRLPGYDPQLELPLSDAVTQMELAVSAFDEVAASFAERGISSPSNG</sequence>
<evidence type="ECO:0000313" key="2">
    <source>
        <dbReference type="Proteomes" id="UP001346877"/>
    </source>
</evidence>
<reference evidence="1 2" key="1">
    <citation type="submission" date="2022-10" db="EMBL/GenBank/DDBJ databases">
        <title>The complete genomes of actinobacterial strains from the NBC collection.</title>
        <authorList>
            <person name="Joergensen T.S."/>
            <person name="Alvarez Arevalo M."/>
            <person name="Sterndorff E.B."/>
            <person name="Faurdal D."/>
            <person name="Vuksanovic O."/>
            <person name="Mourched A.-S."/>
            <person name="Charusanti P."/>
            <person name="Shaw S."/>
            <person name="Blin K."/>
            <person name="Weber T."/>
        </authorList>
    </citation>
    <scope>NUCLEOTIDE SEQUENCE [LARGE SCALE GENOMIC DNA]</scope>
    <source>
        <strain evidence="1 2">NBC_00396</strain>
    </source>
</reference>
<dbReference type="RefSeq" id="WP_328375706.1">
    <property type="nucleotide sequence ID" value="NZ_CP107941.1"/>
</dbReference>